<keyword evidence="3" id="KW-1185">Reference proteome</keyword>
<evidence type="ECO:0000313" key="2">
    <source>
        <dbReference type="EMBL" id="PTU73548.1"/>
    </source>
</evidence>
<organism evidence="2 3">
    <name type="scientific">Pseudomonas mangrovi</name>
    <dbReference type="NCBI Taxonomy" id="2161748"/>
    <lineage>
        <taxon>Bacteria</taxon>
        <taxon>Pseudomonadati</taxon>
        <taxon>Pseudomonadota</taxon>
        <taxon>Gammaproteobacteria</taxon>
        <taxon>Pseudomonadales</taxon>
        <taxon>Pseudomonadaceae</taxon>
        <taxon>Pseudomonas</taxon>
    </lineage>
</organism>
<accession>A0A2T5P721</accession>
<feature type="region of interest" description="Disordered" evidence="1">
    <location>
        <begin position="1"/>
        <end position="29"/>
    </location>
</feature>
<evidence type="ECO:0000256" key="1">
    <source>
        <dbReference type="SAM" id="MobiDB-lite"/>
    </source>
</evidence>
<protein>
    <submittedName>
        <fullName evidence="2">Uncharacterized protein</fullName>
    </submittedName>
</protein>
<name>A0A2T5P721_9PSED</name>
<reference evidence="2 3" key="1">
    <citation type="submission" date="2018-04" db="EMBL/GenBank/DDBJ databases">
        <title>Pseudomonas sp. nov., isolated from mangrove soil.</title>
        <authorList>
            <person name="Chen C."/>
        </authorList>
    </citation>
    <scope>NUCLEOTIDE SEQUENCE [LARGE SCALE GENOMIC DNA]</scope>
    <source>
        <strain evidence="2 3">TC-11</strain>
    </source>
</reference>
<sequence length="96" mass="10605">MVPSSPPTVAVVPGSKGRTQTPPAEDETELRPLDLSLPEELLEAVEPGESLQLEPVLPSLFGHDIKRDYRLNGRLIESDDGEHLVEGAELRLEIRR</sequence>
<dbReference type="AlphaFoldDB" id="A0A2T5P721"/>
<evidence type="ECO:0000313" key="3">
    <source>
        <dbReference type="Proteomes" id="UP000244064"/>
    </source>
</evidence>
<dbReference type="Proteomes" id="UP000244064">
    <property type="component" value="Unassembled WGS sequence"/>
</dbReference>
<comment type="caution">
    <text evidence="2">The sequence shown here is derived from an EMBL/GenBank/DDBJ whole genome shotgun (WGS) entry which is preliminary data.</text>
</comment>
<gene>
    <name evidence="2" type="ORF">DBO85_14625</name>
</gene>
<dbReference type="EMBL" id="QASN01000020">
    <property type="protein sequence ID" value="PTU73548.1"/>
    <property type="molecule type" value="Genomic_DNA"/>
</dbReference>
<proteinExistence type="predicted"/>